<evidence type="ECO:0000256" key="1">
    <source>
        <dbReference type="SAM" id="Phobius"/>
    </source>
</evidence>
<feature type="transmembrane region" description="Helical" evidence="1">
    <location>
        <begin position="87"/>
        <end position="105"/>
    </location>
</feature>
<protein>
    <submittedName>
        <fullName evidence="2 4">Uncharacterized protein</fullName>
    </submittedName>
</protein>
<evidence type="ECO:0000313" key="4">
    <source>
        <dbReference type="WBParaSite" id="HPBE_0000460201-mRNA-1"/>
    </source>
</evidence>
<keyword evidence="3" id="KW-1185">Reference proteome</keyword>
<gene>
    <name evidence="2" type="ORF">HPBE_LOCUS4603</name>
</gene>
<keyword evidence="1" id="KW-1133">Transmembrane helix</keyword>
<reference evidence="2 3" key="1">
    <citation type="submission" date="2018-11" db="EMBL/GenBank/DDBJ databases">
        <authorList>
            <consortium name="Pathogen Informatics"/>
        </authorList>
    </citation>
    <scope>NUCLEOTIDE SEQUENCE [LARGE SCALE GENOMIC DNA]</scope>
</reference>
<evidence type="ECO:0000313" key="2">
    <source>
        <dbReference type="EMBL" id="VDO61794.1"/>
    </source>
</evidence>
<dbReference type="AlphaFoldDB" id="A0A183FE47"/>
<reference evidence="4" key="2">
    <citation type="submission" date="2019-09" db="UniProtKB">
        <authorList>
            <consortium name="WormBaseParasite"/>
        </authorList>
    </citation>
    <scope>IDENTIFICATION</scope>
</reference>
<dbReference type="Proteomes" id="UP000050761">
    <property type="component" value="Unassembled WGS sequence"/>
</dbReference>
<name>A0A183FE47_HELPZ</name>
<organism evidence="3 4">
    <name type="scientific">Heligmosomoides polygyrus</name>
    <name type="common">Parasitic roundworm</name>
    <dbReference type="NCBI Taxonomy" id="6339"/>
    <lineage>
        <taxon>Eukaryota</taxon>
        <taxon>Metazoa</taxon>
        <taxon>Ecdysozoa</taxon>
        <taxon>Nematoda</taxon>
        <taxon>Chromadorea</taxon>
        <taxon>Rhabditida</taxon>
        <taxon>Rhabditina</taxon>
        <taxon>Rhabditomorpha</taxon>
        <taxon>Strongyloidea</taxon>
        <taxon>Heligmosomidae</taxon>
        <taxon>Heligmosomoides</taxon>
    </lineage>
</organism>
<accession>A0A183FE47</accession>
<dbReference type="WBParaSite" id="HPBE_0000460201-mRNA-1">
    <property type="protein sequence ID" value="HPBE_0000460201-mRNA-1"/>
    <property type="gene ID" value="HPBE_0000460201"/>
</dbReference>
<proteinExistence type="predicted"/>
<keyword evidence="1" id="KW-0812">Transmembrane</keyword>
<dbReference type="EMBL" id="UZAH01025336">
    <property type="protein sequence ID" value="VDO61794.1"/>
    <property type="molecule type" value="Genomic_DNA"/>
</dbReference>
<sequence length="115" mass="12333">MGRRRCRPLKPLQLQAVAAISAESEVVGRGRRALFNSSAVYSPRKQQLCVCAACECESVSESAAAPPMPAAATTTVLALRSNAARKILRLSMLFAASLFASALVSRSVHRLLAYR</sequence>
<evidence type="ECO:0000313" key="3">
    <source>
        <dbReference type="Proteomes" id="UP000050761"/>
    </source>
</evidence>
<accession>A0A3P7XUA9</accession>
<keyword evidence="1" id="KW-0472">Membrane</keyword>